<dbReference type="PANTHER" id="PTHR31566">
    <property type="entry name" value="CYTOCHROME C BIOGENESIS PROTEIN CCS1, CHLOROPLASTIC"/>
    <property type="match status" value="1"/>
</dbReference>
<accession>A0A934R9M0</accession>
<keyword evidence="4 6" id="KW-1133">Transmembrane helix</keyword>
<gene>
    <name evidence="8" type="ORF">JIN84_19025</name>
</gene>
<protein>
    <submittedName>
        <fullName evidence="8">Cytochrome c biogenesis protein ResB</fullName>
    </submittedName>
</protein>
<reference evidence="8" key="1">
    <citation type="submission" date="2021-01" db="EMBL/GenBank/DDBJ databases">
        <title>Modified the classification status of verrucomicrobia.</title>
        <authorList>
            <person name="Feng X."/>
        </authorList>
    </citation>
    <scope>NUCLEOTIDE SEQUENCE</scope>
    <source>
        <strain evidence="8">JCM 18052</strain>
    </source>
</reference>
<dbReference type="RefSeq" id="WP_200352653.1">
    <property type="nucleotide sequence ID" value="NZ_BAABHZ010000001.1"/>
</dbReference>
<feature type="transmembrane region" description="Helical" evidence="6">
    <location>
        <begin position="20"/>
        <end position="44"/>
    </location>
</feature>
<dbReference type="Proteomes" id="UP000600139">
    <property type="component" value="Unassembled WGS sequence"/>
</dbReference>
<keyword evidence="9" id="KW-1185">Reference proteome</keyword>
<dbReference type="AlphaFoldDB" id="A0A934R9M0"/>
<evidence type="ECO:0000256" key="5">
    <source>
        <dbReference type="ARBA" id="ARBA00023136"/>
    </source>
</evidence>
<keyword evidence="3" id="KW-0201">Cytochrome c-type biogenesis</keyword>
<sequence>MEITETPPPNKASRSLPGKIFDVLSGFGLATITLLLLALLTWFATLEQVEHGLYVTLNKYFATDWKSIFILPELNGKMVPLPLPGGYWMCAVLLVNLILGGVVRIRKGWKHVGNLIAHFGIIFMLIGAGVTYHFSERGNMVIWQEGQNSVAEDYYEHVVEITEIKDGGAAKIHVIRGKDLTDLEQDKRLFRLPELPFDIELGGYQANVVPISAGERAPDRNQQVFDGYYLAEKPKLAKPEEAENYTPGVLANIVNRDGTKVPPFILAAASYKPFTYQREGRIFTIDIHKRLWPMPFTLRLDEFTADFHPGTMMASKFISKVTRLENGGEAKVTIQMNEPMRYEGLTFFQAGYGPRDAKPGDKMYSSFEVVRNPADQWPVYSLWIVAIGMAVTFVMKFVSFLSGGSRKKSHV</sequence>
<dbReference type="EMBL" id="JAENIK010000012">
    <property type="protein sequence ID" value="MBK1817720.1"/>
    <property type="molecule type" value="Genomic_DNA"/>
</dbReference>
<proteinExistence type="predicted"/>
<evidence type="ECO:0000313" key="9">
    <source>
        <dbReference type="Proteomes" id="UP000600139"/>
    </source>
</evidence>
<comment type="subcellular location">
    <subcellularLocation>
        <location evidence="1">Membrane</location>
        <topology evidence="1">Multi-pass membrane protein</topology>
    </subcellularLocation>
</comment>
<evidence type="ECO:0000256" key="1">
    <source>
        <dbReference type="ARBA" id="ARBA00004141"/>
    </source>
</evidence>
<organism evidence="8 9">
    <name type="scientific">Luteolibacter yonseiensis</name>
    <dbReference type="NCBI Taxonomy" id="1144680"/>
    <lineage>
        <taxon>Bacteria</taxon>
        <taxon>Pseudomonadati</taxon>
        <taxon>Verrucomicrobiota</taxon>
        <taxon>Verrucomicrobiia</taxon>
        <taxon>Verrucomicrobiales</taxon>
        <taxon>Verrucomicrobiaceae</taxon>
        <taxon>Luteolibacter</taxon>
    </lineage>
</organism>
<dbReference type="Pfam" id="PF05140">
    <property type="entry name" value="ResB"/>
    <property type="match status" value="1"/>
</dbReference>
<evidence type="ECO:0000313" key="8">
    <source>
        <dbReference type="EMBL" id="MBK1817720.1"/>
    </source>
</evidence>
<keyword evidence="5 6" id="KW-0472">Membrane</keyword>
<dbReference type="InterPro" id="IPR023494">
    <property type="entry name" value="Cyt_c_bgen_Ccs1/CcsB/ResB"/>
</dbReference>
<dbReference type="InterPro" id="IPR007816">
    <property type="entry name" value="ResB-like_domain"/>
</dbReference>
<evidence type="ECO:0000256" key="4">
    <source>
        <dbReference type="ARBA" id="ARBA00022989"/>
    </source>
</evidence>
<evidence type="ECO:0000256" key="3">
    <source>
        <dbReference type="ARBA" id="ARBA00022748"/>
    </source>
</evidence>
<feature type="transmembrane region" description="Helical" evidence="6">
    <location>
        <begin position="85"/>
        <end position="103"/>
    </location>
</feature>
<evidence type="ECO:0000256" key="6">
    <source>
        <dbReference type="SAM" id="Phobius"/>
    </source>
</evidence>
<name>A0A934R9M0_9BACT</name>
<feature type="transmembrane region" description="Helical" evidence="6">
    <location>
        <begin position="377"/>
        <end position="398"/>
    </location>
</feature>
<evidence type="ECO:0000259" key="7">
    <source>
        <dbReference type="Pfam" id="PF05140"/>
    </source>
</evidence>
<keyword evidence="2 6" id="KW-0812">Transmembrane</keyword>
<feature type="transmembrane region" description="Helical" evidence="6">
    <location>
        <begin position="115"/>
        <end position="134"/>
    </location>
</feature>
<feature type="domain" description="ResB-like" evidence="7">
    <location>
        <begin position="293"/>
        <end position="354"/>
    </location>
</feature>
<comment type="caution">
    <text evidence="8">The sequence shown here is derived from an EMBL/GenBank/DDBJ whole genome shotgun (WGS) entry which is preliminary data.</text>
</comment>
<evidence type="ECO:0000256" key="2">
    <source>
        <dbReference type="ARBA" id="ARBA00022692"/>
    </source>
</evidence>
<dbReference type="GO" id="GO:0017004">
    <property type="term" value="P:cytochrome complex assembly"/>
    <property type="evidence" value="ECO:0007669"/>
    <property type="project" value="UniProtKB-KW"/>
</dbReference>
<dbReference type="GO" id="GO:0016020">
    <property type="term" value="C:membrane"/>
    <property type="evidence" value="ECO:0007669"/>
    <property type="project" value="UniProtKB-SubCell"/>
</dbReference>